<accession>F8Q0W9</accession>
<sequence>MRMPVLQSLLGRSTSVLILSECLSSTPDAHATEKVQWKTVVGIVLGLSEPDLAMMTYGRKGAPLVLPHFKGTETDISQPSATQTGCGSAPQSVGTRAESQIPLTPAPSYNENLPRYSVADPYPRVPPNPEEGA</sequence>
<dbReference type="EMBL" id="GL945481">
    <property type="protein sequence ID" value="EGN97947.1"/>
    <property type="molecule type" value="Genomic_DNA"/>
</dbReference>
<feature type="compositionally biased region" description="Polar residues" evidence="1">
    <location>
        <begin position="74"/>
        <end position="111"/>
    </location>
</feature>
<organism evidence="3">
    <name type="scientific">Serpula lacrymans var. lacrymans (strain S7.3)</name>
    <name type="common">Dry rot fungus</name>
    <dbReference type="NCBI Taxonomy" id="936435"/>
    <lineage>
        <taxon>Eukaryota</taxon>
        <taxon>Fungi</taxon>
        <taxon>Dikarya</taxon>
        <taxon>Basidiomycota</taxon>
        <taxon>Agaricomycotina</taxon>
        <taxon>Agaricomycetes</taxon>
        <taxon>Agaricomycetidae</taxon>
        <taxon>Boletales</taxon>
        <taxon>Coniophorineae</taxon>
        <taxon>Serpulaceae</taxon>
        <taxon>Serpula</taxon>
    </lineage>
</organism>
<evidence type="ECO:0000313" key="3">
    <source>
        <dbReference type="Proteomes" id="UP000008063"/>
    </source>
</evidence>
<feature type="compositionally biased region" description="Pro residues" evidence="1">
    <location>
        <begin position="123"/>
        <end position="133"/>
    </location>
</feature>
<gene>
    <name evidence="2" type="ORF">SERLA73DRAFT_74200</name>
</gene>
<evidence type="ECO:0000313" key="2">
    <source>
        <dbReference type="EMBL" id="EGN97947.1"/>
    </source>
</evidence>
<name>F8Q0W9_SERL3</name>
<evidence type="ECO:0000256" key="1">
    <source>
        <dbReference type="SAM" id="MobiDB-lite"/>
    </source>
</evidence>
<dbReference type="Proteomes" id="UP000008063">
    <property type="component" value="Unassembled WGS sequence"/>
</dbReference>
<dbReference type="InParanoid" id="F8Q0W9"/>
<proteinExistence type="predicted"/>
<dbReference type="AlphaFoldDB" id="F8Q0W9"/>
<reference evidence="3" key="1">
    <citation type="journal article" date="2011" name="Science">
        <title>The plant cell wall-decomposing machinery underlies the functional diversity of forest fungi.</title>
        <authorList>
            <person name="Eastwood D.C."/>
            <person name="Floudas D."/>
            <person name="Binder M."/>
            <person name="Majcherczyk A."/>
            <person name="Schneider P."/>
            <person name="Aerts A."/>
            <person name="Asiegbu F.O."/>
            <person name="Baker S.E."/>
            <person name="Barry K."/>
            <person name="Bendiksby M."/>
            <person name="Blumentritt M."/>
            <person name="Coutinho P.M."/>
            <person name="Cullen D."/>
            <person name="de Vries R.P."/>
            <person name="Gathman A."/>
            <person name="Goodell B."/>
            <person name="Henrissat B."/>
            <person name="Ihrmark K."/>
            <person name="Kauserud H."/>
            <person name="Kohler A."/>
            <person name="LaButti K."/>
            <person name="Lapidus A."/>
            <person name="Lavin J.L."/>
            <person name="Lee Y.-H."/>
            <person name="Lindquist E."/>
            <person name="Lilly W."/>
            <person name="Lucas S."/>
            <person name="Morin E."/>
            <person name="Murat C."/>
            <person name="Oguiza J.A."/>
            <person name="Park J."/>
            <person name="Pisabarro A.G."/>
            <person name="Riley R."/>
            <person name="Rosling A."/>
            <person name="Salamov A."/>
            <person name="Schmidt O."/>
            <person name="Schmutz J."/>
            <person name="Skrede I."/>
            <person name="Stenlid J."/>
            <person name="Wiebenga A."/>
            <person name="Xie X."/>
            <person name="Kuees U."/>
            <person name="Hibbett D.S."/>
            <person name="Hoffmeister D."/>
            <person name="Hoegberg N."/>
            <person name="Martin F."/>
            <person name="Grigoriev I.V."/>
            <person name="Watkinson S.C."/>
        </authorList>
    </citation>
    <scope>NUCLEOTIDE SEQUENCE [LARGE SCALE GENOMIC DNA]</scope>
    <source>
        <strain evidence="3">strain S7.3</strain>
    </source>
</reference>
<dbReference type="HOGENOM" id="CLU_1907956_0_0_1"/>
<protein>
    <submittedName>
        <fullName evidence="2">Uncharacterized protein</fullName>
    </submittedName>
</protein>
<keyword evidence="3" id="KW-1185">Reference proteome</keyword>
<feature type="region of interest" description="Disordered" evidence="1">
    <location>
        <begin position="70"/>
        <end position="133"/>
    </location>
</feature>